<dbReference type="InterPro" id="IPR036188">
    <property type="entry name" value="FAD/NAD-bd_sf"/>
</dbReference>
<protein>
    <submittedName>
        <fullName evidence="2">FAD dependent oxidoreductase domain-containing protein</fullName>
    </submittedName>
</protein>
<evidence type="ECO:0000313" key="2">
    <source>
        <dbReference type="EMBL" id="KAH0962624.1"/>
    </source>
</evidence>
<dbReference type="Gene3D" id="3.50.50.60">
    <property type="entry name" value="FAD/NAD(P)-binding domain"/>
    <property type="match status" value="1"/>
</dbReference>
<dbReference type="AlphaFoldDB" id="A0A9P8MYC2"/>
<dbReference type="PANTHER" id="PTHR13847">
    <property type="entry name" value="SARCOSINE DEHYDROGENASE-RELATED"/>
    <property type="match status" value="1"/>
</dbReference>
<dbReference type="SUPFAM" id="SSF51905">
    <property type="entry name" value="FAD/NAD(P)-binding domain"/>
    <property type="match status" value="1"/>
</dbReference>
<gene>
    <name evidence="2" type="ORF">HRG_06726</name>
</gene>
<evidence type="ECO:0000259" key="1">
    <source>
        <dbReference type="Pfam" id="PF01266"/>
    </source>
</evidence>
<proteinExistence type="predicted"/>
<dbReference type="GeneID" id="68355855"/>
<dbReference type="InterPro" id="IPR006076">
    <property type="entry name" value="FAD-dep_OxRdtase"/>
</dbReference>
<organism evidence="2 3">
    <name type="scientific">Hirsutella rhossiliensis</name>
    <dbReference type="NCBI Taxonomy" id="111463"/>
    <lineage>
        <taxon>Eukaryota</taxon>
        <taxon>Fungi</taxon>
        <taxon>Dikarya</taxon>
        <taxon>Ascomycota</taxon>
        <taxon>Pezizomycotina</taxon>
        <taxon>Sordariomycetes</taxon>
        <taxon>Hypocreomycetidae</taxon>
        <taxon>Hypocreales</taxon>
        <taxon>Ophiocordycipitaceae</taxon>
        <taxon>Hirsutella</taxon>
    </lineage>
</organism>
<dbReference type="Pfam" id="PF01266">
    <property type="entry name" value="DAO"/>
    <property type="match status" value="1"/>
</dbReference>
<sequence>MLPNKVDVVIVGSGITGTFAAHTLKEQKPELDIIMLEAREACWGATGRNGGHCQPLLYTSAPHIATFELRTFAYIKSLVEAYDIPCDWNSTIGVHAYFSKSLASLTSDMVKHLGNENPGLAANLTFVNKGNGGSVAWLPESERKAVTLEGLRIPNAEGAVVQRYAASLWPYKLTNTPVTRLKKVDTSNDLVAAAAMATWIVETPRGKIAAGSVLLATNGYTSHLLPQFRDLIVPTRGQVVALKPPRDLKGDETPLDIRNTYYFFGDASDKAVGRDDYLVQRPAPGSELVLGGGRERGRNAGVGVWDDSELDEPVSRWLGGELSTVLDLDMRPANDYRYFSAEEEKKAKSPDPVATYAWTGIMGFSRDAHPWVGSVPPSLGGGYGLWVCAGYTGNGMPNAALCAKAVVNMMLMTDDVDLPPEYMLTETRVESALARDTVAVAAEKGVLALPYLA</sequence>
<dbReference type="RefSeq" id="XP_044720137.1">
    <property type="nucleotide sequence ID" value="XM_044865197.1"/>
</dbReference>
<dbReference type="Proteomes" id="UP000824596">
    <property type="component" value="Unassembled WGS sequence"/>
</dbReference>
<keyword evidence="3" id="KW-1185">Reference proteome</keyword>
<name>A0A9P8MYC2_9HYPO</name>
<dbReference type="GO" id="GO:0005737">
    <property type="term" value="C:cytoplasm"/>
    <property type="evidence" value="ECO:0007669"/>
    <property type="project" value="TreeGrafter"/>
</dbReference>
<dbReference type="OrthoDB" id="429143at2759"/>
<dbReference type="Gene3D" id="3.30.9.10">
    <property type="entry name" value="D-Amino Acid Oxidase, subunit A, domain 2"/>
    <property type="match status" value="1"/>
</dbReference>
<evidence type="ECO:0000313" key="3">
    <source>
        <dbReference type="Proteomes" id="UP000824596"/>
    </source>
</evidence>
<comment type="caution">
    <text evidence="2">The sequence shown here is derived from an EMBL/GenBank/DDBJ whole genome shotgun (WGS) entry which is preliminary data.</text>
</comment>
<dbReference type="EMBL" id="JAIZPD010000006">
    <property type="protein sequence ID" value="KAH0962624.1"/>
    <property type="molecule type" value="Genomic_DNA"/>
</dbReference>
<feature type="domain" description="FAD dependent oxidoreductase" evidence="1">
    <location>
        <begin position="7"/>
        <end position="408"/>
    </location>
</feature>
<dbReference type="PANTHER" id="PTHR13847:SF129">
    <property type="entry name" value="FAD DEPENDENT OXIDOREDUCTASE"/>
    <property type="match status" value="1"/>
</dbReference>
<reference evidence="2" key="1">
    <citation type="submission" date="2021-09" db="EMBL/GenBank/DDBJ databases">
        <title>A high-quality genome of the endoparasitic fungus Hirsutella rhossiliensis with a comparison of Hirsutella genomes reveals transposable elements contributing to genome size variation.</title>
        <authorList>
            <person name="Lin R."/>
            <person name="Jiao Y."/>
            <person name="Sun X."/>
            <person name="Ling J."/>
            <person name="Xie B."/>
            <person name="Cheng X."/>
        </authorList>
    </citation>
    <scope>NUCLEOTIDE SEQUENCE</scope>
    <source>
        <strain evidence="2">HR02</strain>
    </source>
</reference>
<accession>A0A9P8MYC2</accession>